<evidence type="ECO:0000256" key="7">
    <source>
        <dbReference type="PIRNR" id="PIRNR016636"/>
    </source>
</evidence>
<name>A0A2G9YXQ1_9BACT</name>
<keyword evidence="5 8" id="KW-1133">Transmembrane helix</keyword>
<comment type="similarity">
    <text evidence="2 7">Belongs to the membrane-bound acyltransferase family.</text>
</comment>
<keyword evidence="7 9" id="KW-0808">Transferase</keyword>
<keyword evidence="3 7" id="KW-1003">Cell membrane</keyword>
<dbReference type="PANTHER" id="PTHR13285:SF18">
    <property type="entry name" value="PROTEIN-CYSTEINE N-PALMITOYLTRANSFERASE RASP"/>
    <property type="match status" value="1"/>
</dbReference>
<dbReference type="PANTHER" id="PTHR13285">
    <property type="entry name" value="ACYLTRANSFERASE"/>
    <property type="match status" value="1"/>
</dbReference>
<evidence type="ECO:0000256" key="4">
    <source>
        <dbReference type="ARBA" id="ARBA00022692"/>
    </source>
</evidence>
<dbReference type="Proteomes" id="UP000230273">
    <property type="component" value="Unassembled WGS sequence"/>
</dbReference>
<feature type="transmembrane region" description="Helical" evidence="8">
    <location>
        <begin position="413"/>
        <end position="431"/>
    </location>
</feature>
<gene>
    <name evidence="9" type="ORF">COX36_00235</name>
</gene>
<reference evidence="9 10" key="1">
    <citation type="submission" date="2017-09" db="EMBL/GenBank/DDBJ databases">
        <title>Depth-based differentiation of microbial function through sediment-hosted aquifers and enrichment of novel symbionts in the deep terrestrial subsurface.</title>
        <authorList>
            <person name="Probst A.J."/>
            <person name="Ladd B."/>
            <person name="Jarett J.K."/>
            <person name="Geller-Mcgrath D.E."/>
            <person name="Sieber C.M."/>
            <person name="Emerson J.B."/>
            <person name="Anantharaman K."/>
            <person name="Thomas B.C."/>
            <person name="Malmstrom R."/>
            <person name="Stieglmeier M."/>
            <person name="Klingl A."/>
            <person name="Woyke T."/>
            <person name="Ryan C.M."/>
            <person name="Banfield J.F."/>
        </authorList>
    </citation>
    <scope>NUCLEOTIDE SEQUENCE [LARGE SCALE GENOMIC DNA]</scope>
    <source>
        <strain evidence="9">CG23_combo_of_CG06-09_8_20_14_all_38_19</strain>
    </source>
</reference>
<comment type="caution">
    <text evidence="9">The sequence shown here is derived from an EMBL/GenBank/DDBJ whole genome shotgun (WGS) entry which is preliminary data.</text>
</comment>
<dbReference type="AlphaFoldDB" id="A0A2G9YXQ1"/>
<dbReference type="InterPro" id="IPR004299">
    <property type="entry name" value="MBOAT_fam"/>
</dbReference>
<feature type="transmembrane region" description="Helical" evidence="8">
    <location>
        <begin position="443"/>
        <end position="462"/>
    </location>
</feature>
<organism evidence="9 10">
    <name type="scientific">Candidatus Nealsonbacteria bacterium CG23_combo_of_CG06-09_8_20_14_all_38_19</name>
    <dbReference type="NCBI Taxonomy" id="1974721"/>
    <lineage>
        <taxon>Bacteria</taxon>
        <taxon>Candidatus Nealsoniibacteriota</taxon>
    </lineage>
</organism>
<dbReference type="GO" id="GO:0005886">
    <property type="term" value="C:plasma membrane"/>
    <property type="evidence" value="ECO:0007669"/>
    <property type="project" value="UniProtKB-SubCell"/>
</dbReference>
<evidence type="ECO:0000256" key="6">
    <source>
        <dbReference type="ARBA" id="ARBA00023136"/>
    </source>
</evidence>
<dbReference type="PIRSF" id="PIRSF500217">
    <property type="entry name" value="AlgI"/>
    <property type="match status" value="1"/>
</dbReference>
<dbReference type="EMBL" id="PCRP01000004">
    <property type="protein sequence ID" value="PIP23997.1"/>
    <property type="molecule type" value="Genomic_DNA"/>
</dbReference>
<comment type="subcellular location">
    <subcellularLocation>
        <location evidence="1">Cell membrane</location>
        <topology evidence="1">Multi-pass membrane protein</topology>
    </subcellularLocation>
</comment>
<sequence>MLFPTFSFFLFFIVVLTLSWYLKRKPFLWRVFLLISSYFFYANWDIRLLLLLIFVSIFNFYSGLALEKIINVKKKRIILLSAIGIDVFVLSVFKYFDFFQNSVVEVLARVGLGSNFTFLHLILPVGLSFYILRAISYNIDIFRQKYRPESSLLDFSIYIAFFPQLLSGPIMRADEFLPQVKNGGTKNIDNLYENFALILSGLFKKVVIASYLTVNLVDNVFSVPENHSQLAVMLAIYAYAIVIYCDFSGYSDMAVGFAGLLGFKSPVNFNSPYLAKDFQDFWRRWHMTFSGWLRDYVYIPLGGNRKGKLRTYFNLMITMFVSGLWHGTGLHFIFWGIGHGLGLAVSHFKAEILKNSPLSGSKKTLENILSWFITLNSVCFLWIFFRAENTQGSLAIIKQLLNWNSVVEPIEDYSIYMIVFSFILFALGSKLKNAFILLERRLPLALQILSIAFFVIILIKLGPDIIPPFIYFKF</sequence>
<evidence type="ECO:0000256" key="5">
    <source>
        <dbReference type="ARBA" id="ARBA00022989"/>
    </source>
</evidence>
<proteinExistence type="inferred from homology"/>
<evidence type="ECO:0000256" key="1">
    <source>
        <dbReference type="ARBA" id="ARBA00004651"/>
    </source>
</evidence>
<dbReference type="Pfam" id="PF03062">
    <property type="entry name" value="MBOAT"/>
    <property type="match status" value="1"/>
</dbReference>
<feature type="transmembrane region" description="Helical" evidence="8">
    <location>
        <begin position="116"/>
        <end position="132"/>
    </location>
</feature>
<feature type="transmembrane region" description="Helical" evidence="8">
    <location>
        <begin position="309"/>
        <end position="326"/>
    </location>
</feature>
<accession>A0A2G9YXQ1</accession>
<dbReference type="InterPro" id="IPR028362">
    <property type="entry name" value="AlgI"/>
</dbReference>
<protein>
    <submittedName>
        <fullName evidence="9">Alginate O-acetyltransferase</fullName>
    </submittedName>
</protein>
<feature type="transmembrane region" description="Helical" evidence="8">
    <location>
        <begin position="48"/>
        <end position="66"/>
    </location>
</feature>
<feature type="transmembrane region" description="Helical" evidence="8">
    <location>
        <begin position="27"/>
        <end position="42"/>
    </location>
</feature>
<keyword evidence="6 7" id="KW-0472">Membrane</keyword>
<evidence type="ECO:0000256" key="8">
    <source>
        <dbReference type="SAM" id="Phobius"/>
    </source>
</evidence>
<dbReference type="PIRSF" id="PIRSF016636">
    <property type="entry name" value="AlgI_DltB"/>
    <property type="match status" value="1"/>
</dbReference>
<evidence type="ECO:0000256" key="3">
    <source>
        <dbReference type="ARBA" id="ARBA00022475"/>
    </source>
</evidence>
<dbReference type="GO" id="GO:0016746">
    <property type="term" value="F:acyltransferase activity"/>
    <property type="evidence" value="ECO:0007669"/>
    <property type="project" value="UniProtKB-KW"/>
</dbReference>
<dbReference type="InterPro" id="IPR024194">
    <property type="entry name" value="Ac/AlaTfrase_AlgI/DltB"/>
</dbReference>
<evidence type="ECO:0000313" key="9">
    <source>
        <dbReference type="EMBL" id="PIP23997.1"/>
    </source>
</evidence>
<feature type="transmembrane region" description="Helical" evidence="8">
    <location>
        <begin position="78"/>
        <end position="96"/>
    </location>
</feature>
<dbReference type="InterPro" id="IPR051085">
    <property type="entry name" value="MB_O-acyltransferase"/>
</dbReference>
<feature type="transmembrane region" description="Helical" evidence="8">
    <location>
        <begin position="6"/>
        <end position="22"/>
    </location>
</feature>
<keyword evidence="4 8" id="KW-0812">Transmembrane</keyword>
<dbReference type="GO" id="GO:0042121">
    <property type="term" value="P:alginic acid biosynthetic process"/>
    <property type="evidence" value="ECO:0007669"/>
    <property type="project" value="InterPro"/>
</dbReference>
<keyword evidence="7" id="KW-0012">Acyltransferase</keyword>
<feature type="transmembrane region" description="Helical" evidence="8">
    <location>
        <begin position="368"/>
        <end position="385"/>
    </location>
</feature>
<feature type="transmembrane region" description="Helical" evidence="8">
    <location>
        <begin position="230"/>
        <end position="247"/>
    </location>
</feature>
<evidence type="ECO:0000313" key="10">
    <source>
        <dbReference type="Proteomes" id="UP000230273"/>
    </source>
</evidence>
<evidence type="ECO:0000256" key="2">
    <source>
        <dbReference type="ARBA" id="ARBA00010323"/>
    </source>
</evidence>